<evidence type="ECO:0000313" key="2">
    <source>
        <dbReference type="Proteomes" id="UP000092565"/>
    </source>
</evidence>
<dbReference type="AlphaFoldDB" id="A0A1B0ZS96"/>
<accession>A0A1B0ZS96</accession>
<gene>
    <name evidence="1" type="ORF">JL2886_02134</name>
</gene>
<protein>
    <submittedName>
        <fullName evidence="1">Uncharacterized protein</fullName>
    </submittedName>
</protein>
<dbReference type="Proteomes" id="UP000092565">
    <property type="component" value="Chromosome"/>
</dbReference>
<reference evidence="1 2" key="1">
    <citation type="submission" date="2016-04" db="EMBL/GenBank/DDBJ databases">
        <authorList>
            <person name="Evans L.H."/>
            <person name="Alamgir A."/>
            <person name="Owens N."/>
            <person name="Weber N.D."/>
            <person name="Virtaneva K."/>
            <person name="Barbian K."/>
            <person name="Babar A."/>
            <person name="Rosenke K."/>
        </authorList>
    </citation>
    <scope>NUCLEOTIDE SEQUENCE [LARGE SCALE GENOMIC DNA]</scope>
    <source>
        <strain evidence="1 2">JL2886</strain>
    </source>
</reference>
<sequence>MQLRPRCLSRARCGKALVTCFARETSAPPPSFLVFAAPGP</sequence>
<name>A0A1B0ZS96_9RHOB</name>
<organism evidence="1 2">
    <name type="scientific">Phaeobacter gallaeciensis</name>
    <dbReference type="NCBI Taxonomy" id="60890"/>
    <lineage>
        <taxon>Bacteria</taxon>
        <taxon>Pseudomonadati</taxon>
        <taxon>Pseudomonadota</taxon>
        <taxon>Alphaproteobacteria</taxon>
        <taxon>Rhodobacterales</taxon>
        <taxon>Roseobacteraceae</taxon>
        <taxon>Phaeobacter</taxon>
    </lineage>
</organism>
<keyword evidence="2" id="KW-1185">Reference proteome</keyword>
<proteinExistence type="predicted"/>
<dbReference type="EMBL" id="CP015124">
    <property type="protein sequence ID" value="ANP37026.1"/>
    <property type="molecule type" value="Genomic_DNA"/>
</dbReference>
<evidence type="ECO:0000313" key="1">
    <source>
        <dbReference type="EMBL" id="ANP37026.1"/>
    </source>
</evidence>